<keyword evidence="2" id="KW-1185">Reference proteome</keyword>
<organism evidence="1 2">
    <name type="scientific">Sporomusa malonica</name>
    <dbReference type="NCBI Taxonomy" id="112901"/>
    <lineage>
        <taxon>Bacteria</taxon>
        <taxon>Bacillati</taxon>
        <taxon>Bacillota</taxon>
        <taxon>Negativicutes</taxon>
        <taxon>Selenomonadales</taxon>
        <taxon>Sporomusaceae</taxon>
        <taxon>Sporomusa</taxon>
    </lineage>
</organism>
<dbReference type="SUPFAM" id="SSF52467">
    <property type="entry name" value="DHS-like NAD/FAD-binding domain"/>
    <property type="match status" value="1"/>
</dbReference>
<evidence type="ECO:0000313" key="2">
    <source>
        <dbReference type="Proteomes" id="UP000192738"/>
    </source>
</evidence>
<dbReference type="STRING" id="112901.SAMN04488500_108204"/>
<evidence type="ECO:0000313" key="1">
    <source>
        <dbReference type="EMBL" id="SMC76977.1"/>
    </source>
</evidence>
<name>A0A1W2BVK3_9FIRM</name>
<proteinExistence type="predicted"/>
<dbReference type="AlphaFoldDB" id="A0A1W2BVK3"/>
<gene>
    <name evidence="1" type="ORF">SAMN04488500_108204</name>
</gene>
<accession>A0A1W2BVK3</accession>
<protein>
    <submittedName>
        <fullName evidence="1">SIR2-like domain-containing protein</fullName>
    </submittedName>
</protein>
<dbReference type="InterPro" id="IPR029035">
    <property type="entry name" value="DHS-like_NAD/FAD-binding_dom"/>
</dbReference>
<dbReference type="EMBL" id="FWXI01000008">
    <property type="protein sequence ID" value="SMC76977.1"/>
    <property type="molecule type" value="Genomic_DNA"/>
</dbReference>
<dbReference type="Pfam" id="PF13289">
    <property type="entry name" value="SIR2_2"/>
    <property type="match status" value="1"/>
</dbReference>
<dbReference type="Proteomes" id="UP000192738">
    <property type="component" value="Unassembled WGS sequence"/>
</dbReference>
<sequence>MVTDKQHNHRPSLGGHSLCILSLITERIKFCMRKTAIFLGGGASAAEGAPVQSMLFKKYFKALKAENNYSDFQRVSELSAYFKQMFFIDVLHDDLDDINFPTFEEAISLLDLAVRKRQSFKDFDLENLAKSCNRIGFIRQYLVLLMAEVLEDKTSAVKGLHQVLIERLGELGWLSDMVFLSTNYDVLIDRALASRDEIALDYGVDFTNYPSPACLTDKDKIIVKLYKVHGSLNWSYCPTCNMLKLIKYQQGILKLLTDPSQALCSNCQSVKTPVIVPPTFFKDMSNSYLNIVWHKTETSLKDIGHLIFCGYSFPDADMHIKYLIKRIQTNRTDSLRITVINNYPGKKTEKIIEEKKRYSRFLGTNICFTNDTFENFCSCPEKFL</sequence>
<reference evidence="1 2" key="1">
    <citation type="submission" date="2017-04" db="EMBL/GenBank/DDBJ databases">
        <authorList>
            <person name="Afonso C.L."/>
            <person name="Miller P.J."/>
            <person name="Scott M.A."/>
            <person name="Spackman E."/>
            <person name="Goraichik I."/>
            <person name="Dimitrov K.M."/>
            <person name="Suarez D.L."/>
            <person name="Swayne D.E."/>
        </authorList>
    </citation>
    <scope>NUCLEOTIDE SEQUENCE [LARGE SCALE GENOMIC DNA]</scope>
    <source>
        <strain evidence="1 2">DSM 5090</strain>
    </source>
</reference>